<protein>
    <recommendedName>
        <fullName evidence="9">Protein YIF1</fullName>
    </recommendedName>
</protein>
<keyword evidence="2 9" id="KW-0813">Transport</keyword>
<dbReference type="RefSeq" id="XP_010698730.1">
    <property type="nucleotide sequence ID" value="XM_010700428.1"/>
</dbReference>
<evidence type="ECO:0000256" key="2">
    <source>
        <dbReference type="ARBA" id="ARBA00022448"/>
    </source>
</evidence>
<evidence type="ECO:0000256" key="3">
    <source>
        <dbReference type="ARBA" id="ARBA00022692"/>
    </source>
</evidence>
<keyword evidence="8 9" id="KW-0472">Membrane</keyword>
<evidence type="ECO:0000256" key="1">
    <source>
        <dbReference type="ARBA" id="ARBA00009727"/>
    </source>
</evidence>
<dbReference type="VEuPathDB" id="TriTrypDB:LPMP_205310"/>
<dbReference type="GeneID" id="22574743"/>
<dbReference type="AlphaFoldDB" id="A0A088RPX7"/>
<dbReference type="GO" id="GO:0005789">
    <property type="term" value="C:endoplasmic reticulum membrane"/>
    <property type="evidence" value="ECO:0007669"/>
    <property type="project" value="UniProtKB-SubCell"/>
</dbReference>
<dbReference type="GO" id="GO:0000139">
    <property type="term" value="C:Golgi membrane"/>
    <property type="evidence" value="ECO:0007669"/>
    <property type="project" value="UniProtKB-SubCell"/>
</dbReference>
<proteinExistence type="inferred from homology"/>
<evidence type="ECO:0000256" key="5">
    <source>
        <dbReference type="ARBA" id="ARBA00022927"/>
    </source>
</evidence>
<dbReference type="EMBL" id="CP009389">
    <property type="protein sequence ID" value="AIN98023.1"/>
    <property type="molecule type" value="Genomic_DNA"/>
</dbReference>
<dbReference type="PANTHER" id="PTHR14083">
    <property type="entry name" value="YIP1 INTERACTING FACTOR HOMOLOG YIF1 PROTEIN"/>
    <property type="match status" value="1"/>
</dbReference>
<sequence length="325" mass="34436">MQPLQTASINFDPPGGGGGGGPGGGNAFFGRSDPNAMMLQMGLSYGQSILQKHVQQGEAGLAYYMPFICAIRNYFAVDNTYVKRKLIILTVPFFTKYVRKLPAGGESDFGSGGGGAGEATGDQAFGGPSGTSASAYSPASLSTLVGHDGCSSTFAVPSLPLNDVFASDLYIPLMSVITYVVLAAYILGANSPTSSVTAASLISTAWVIGIWFFLEVVVLKAVAYALHVVPNPPLLVLLALCGYKYVLISLGVLLSQFLPPGLLYSSLFILYAIIAHSFFTVRVVGLQYMRVDSRVPPRPRVFTYVAALAQVPASVWLFVRLIYSS</sequence>
<feature type="transmembrane region" description="Helical" evidence="9">
    <location>
        <begin position="301"/>
        <end position="323"/>
    </location>
</feature>
<keyword evidence="4 9" id="KW-0256">Endoplasmic reticulum</keyword>
<gene>
    <name evidence="10" type="ORF">LPMP_205310</name>
</gene>
<dbReference type="GO" id="GO:0005793">
    <property type="term" value="C:endoplasmic reticulum-Golgi intermediate compartment"/>
    <property type="evidence" value="ECO:0007669"/>
    <property type="project" value="UniProtKB-UniRule"/>
</dbReference>
<dbReference type="GO" id="GO:0015031">
    <property type="term" value="P:protein transport"/>
    <property type="evidence" value="ECO:0007669"/>
    <property type="project" value="UniProtKB-KW"/>
</dbReference>
<feature type="transmembrane region" description="Helical" evidence="9">
    <location>
        <begin position="195"/>
        <end position="214"/>
    </location>
</feature>
<keyword evidence="11" id="KW-1185">Reference proteome</keyword>
<dbReference type="KEGG" id="lpan:LPMP_205310"/>
<dbReference type="Pfam" id="PF03878">
    <property type="entry name" value="YIF1"/>
    <property type="match status" value="1"/>
</dbReference>
<evidence type="ECO:0000313" key="10">
    <source>
        <dbReference type="EMBL" id="AIN98023.1"/>
    </source>
</evidence>
<dbReference type="InterPro" id="IPR005578">
    <property type="entry name" value="Yif1_fam"/>
</dbReference>
<name>A0A088RPX7_LEIPA</name>
<evidence type="ECO:0000256" key="7">
    <source>
        <dbReference type="ARBA" id="ARBA00023034"/>
    </source>
</evidence>
<keyword evidence="6 9" id="KW-1133">Transmembrane helix</keyword>
<feature type="transmembrane region" description="Helical" evidence="9">
    <location>
        <begin position="261"/>
        <end position="281"/>
    </location>
</feature>
<reference evidence="10 11" key="1">
    <citation type="journal article" date="2015" name="Sci. Rep.">
        <title>The genome of Leishmania panamensis: insights into genomics of the L. (Viannia) subgenus.</title>
        <authorList>
            <person name="Llanes A."/>
            <person name="Restrepo C.M."/>
            <person name="Vecchio G.D."/>
            <person name="Anguizola F.J."/>
            <person name="Lleonart R."/>
        </authorList>
    </citation>
    <scope>NUCLEOTIDE SEQUENCE [LARGE SCALE GENOMIC DNA]</scope>
    <source>
        <strain evidence="10 11">MHOM/PA/94/PSC-1</strain>
    </source>
</reference>
<evidence type="ECO:0000256" key="8">
    <source>
        <dbReference type="ARBA" id="ARBA00023136"/>
    </source>
</evidence>
<comment type="similarity">
    <text evidence="1 9">Belongs to the YIF1 family.</text>
</comment>
<keyword evidence="5 9" id="KW-0653">Protein transport</keyword>
<keyword evidence="7 9" id="KW-0333">Golgi apparatus</keyword>
<dbReference type="VEuPathDB" id="TriTrypDB:LPAL13_200059900"/>
<evidence type="ECO:0000256" key="6">
    <source>
        <dbReference type="ARBA" id="ARBA00022989"/>
    </source>
</evidence>
<comment type="subcellular location">
    <subcellularLocation>
        <location evidence="9">Endoplasmic reticulum membrane</location>
        <topology evidence="9">Multi-pass membrane protein</topology>
    </subcellularLocation>
    <subcellularLocation>
        <location evidence="9">Golgi apparatus membrane</location>
        <topology evidence="9">Multi-pass membrane protein</topology>
    </subcellularLocation>
</comment>
<dbReference type="Proteomes" id="UP000063063">
    <property type="component" value="Chromosome 20"/>
</dbReference>
<evidence type="ECO:0000256" key="4">
    <source>
        <dbReference type="ARBA" id="ARBA00022824"/>
    </source>
</evidence>
<keyword evidence="3 9" id="KW-0812">Transmembrane</keyword>
<dbReference type="eggNOG" id="KOG3094">
    <property type="taxonomic scope" value="Eukaryota"/>
</dbReference>
<dbReference type="PANTHER" id="PTHR14083:SF0">
    <property type="entry name" value="YIP1D-INTERACTING FACTOR 1, ISOFORM C"/>
    <property type="match status" value="1"/>
</dbReference>
<comment type="function">
    <text evidence="9">Has a role in transport between endoplasmic reticulum and Golgi.</text>
</comment>
<dbReference type="OrthoDB" id="337750at2759"/>
<dbReference type="GO" id="GO:0006888">
    <property type="term" value="P:endoplasmic reticulum to Golgi vesicle-mediated transport"/>
    <property type="evidence" value="ECO:0007669"/>
    <property type="project" value="UniProtKB-UniRule"/>
</dbReference>
<organism evidence="10 11">
    <name type="scientific">Leishmania panamensis</name>
    <dbReference type="NCBI Taxonomy" id="5679"/>
    <lineage>
        <taxon>Eukaryota</taxon>
        <taxon>Discoba</taxon>
        <taxon>Euglenozoa</taxon>
        <taxon>Kinetoplastea</taxon>
        <taxon>Metakinetoplastina</taxon>
        <taxon>Trypanosomatida</taxon>
        <taxon>Trypanosomatidae</taxon>
        <taxon>Leishmaniinae</taxon>
        <taxon>Leishmania</taxon>
        <taxon>Leishmania guyanensis species complex</taxon>
    </lineage>
</organism>
<dbReference type="GO" id="GO:0030134">
    <property type="term" value="C:COPII-coated ER to Golgi transport vesicle"/>
    <property type="evidence" value="ECO:0007669"/>
    <property type="project" value="TreeGrafter"/>
</dbReference>
<feature type="transmembrane region" description="Helical" evidence="9">
    <location>
        <begin position="234"/>
        <end position="254"/>
    </location>
</feature>
<evidence type="ECO:0000313" key="11">
    <source>
        <dbReference type="Proteomes" id="UP000063063"/>
    </source>
</evidence>
<feature type="transmembrane region" description="Helical" evidence="9">
    <location>
        <begin position="169"/>
        <end position="188"/>
    </location>
</feature>
<evidence type="ECO:0000256" key="9">
    <source>
        <dbReference type="RuleBase" id="RU368073"/>
    </source>
</evidence>
<accession>A0A088RPX7</accession>